<evidence type="ECO:0000256" key="1">
    <source>
        <dbReference type="SAM" id="Phobius"/>
    </source>
</evidence>
<keyword evidence="1" id="KW-1133">Transmembrane helix</keyword>
<sequence length="295" mass="34242">MLPSVVHKKPRRGNFPRPSSLYFGIFCLLFLVAIGNLTWKRPQSLRSLDLRTELDSNQQRSLRRLFDASAEAQLPLEFERPLQSIRSSLRCVGPPDDGDPDHQICKLFNVVVAGDEIYYISDEPEQLPKIDITWLHIYDQMKYLRIKVRRPSELPFDIMSTEVERVKYGVFWFFGSADNYSHDITEYGPAIHSLLCRLLNICMYDKASPLRIFRINQDQLPTDQGIFPPAFREAMQCFSSHPVHKLGDAAHKDKVVLVETGLAGVGEDCRAFHWCSPQWNRKPMQHDMMRSYQQR</sequence>
<keyword evidence="3" id="KW-1185">Reference proteome</keyword>
<evidence type="ECO:0000313" key="2">
    <source>
        <dbReference type="EMBL" id="KAK9859777.1"/>
    </source>
</evidence>
<feature type="transmembrane region" description="Helical" evidence="1">
    <location>
        <begin position="20"/>
        <end position="39"/>
    </location>
</feature>
<dbReference type="AlphaFoldDB" id="A0AAW1SWM4"/>
<gene>
    <name evidence="2" type="ORF">WJX84_001644</name>
</gene>
<proteinExistence type="predicted"/>
<comment type="caution">
    <text evidence="2">The sequence shown here is derived from an EMBL/GenBank/DDBJ whole genome shotgun (WGS) entry which is preliminary data.</text>
</comment>
<accession>A0AAW1SWM4</accession>
<evidence type="ECO:0000313" key="3">
    <source>
        <dbReference type="Proteomes" id="UP001485043"/>
    </source>
</evidence>
<name>A0AAW1SWM4_9CHLO</name>
<keyword evidence="1" id="KW-0472">Membrane</keyword>
<dbReference type="Proteomes" id="UP001485043">
    <property type="component" value="Unassembled WGS sequence"/>
</dbReference>
<dbReference type="EMBL" id="JALJOV010000874">
    <property type="protein sequence ID" value="KAK9859777.1"/>
    <property type="molecule type" value="Genomic_DNA"/>
</dbReference>
<organism evidence="2 3">
    <name type="scientific">Apatococcus fuscideae</name>
    <dbReference type="NCBI Taxonomy" id="2026836"/>
    <lineage>
        <taxon>Eukaryota</taxon>
        <taxon>Viridiplantae</taxon>
        <taxon>Chlorophyta</taxon>
        <taxon>core chlorophytes</taxon>
        <taxon>Trebouxiophyceae</taxon>
        <taxon>Chlorellales</taxon>
        <taxon>Chlorellaceae</taxon>
        <taxon>Apatococcus</taxon>
    </lineage>
</organism>
<protein>
    <submittedName>
        <fullName evidence="2">Uncharacterized protein</fullName>
    </submittedName>
</protein>
<keyword evidence="1" id="KW-0812">Transmembrane</keyword>
<reference evidence="2 3" key="1">
    <citation type="journal article" date="2024" name="Nat. Commun.">
        <title>Phylogenomics reveals the evolutionary origins of lichenization in chlorophyte algae.</title>
        <authorList>
            <person name="Puginier C."/>
            <person name="Libourel C."/>
            <person name="Otte J."/>
            <person name="Skaloud P."/>
            <person name="Haon M."/>
            <person name="Grisel S."/>
            <person name="Petersen M."/>
            <person name="Berrin J.G."/>
            <person name="Delaux P.M."/>
            <person name="Dal Grande F."/>
            <person name="Keller J."/>
        </authorList>
    </citation>
    <scope>NUCLEOTIDE SEQUENCE [LARGE SCALE GENOMIC DNA]</scope>
    <source>
        <strain evidence="2 3">SAG 2523</strain>
    </source>
</reference>